<evidence type="ECO:0000256" key="2">
    <source>
        <dbReference type="ARBA" id="ARBA00023015"/>
    </source>
</evidence>
<keyword evidence="4" id="KW-0010">Activator</keyword>
<dbReference type="OrthoDB" id="2307332at2759"/>
<evidence type="ECO:0000256" key="7">
    <source>
        <dbReference type="SAM" id="MobiDB-lite"/>
    </source>
</evidence>
<name>A0A7I8W7A6_9ANNE</name>
<comment type="subcellular location">
    <subcellularLocation>
        <location evidence="1">Nucleus</location>
    </subcellularLocation>
</comment>
<organism evidence="9 10">
    <name type="scientific">Dimorphilus gyrociliatus</name>
    <dbReference type="NCBI Taxonomy" id="2664684"/>
    <lineage>
        <taxon>Eukaryota</taxon>
        <taxon>Metazoa</taxon>
        <taxon>Spiralia</taxon>
        <taxon>Lophotrochozoa</taxon>
        <taxon>Annelida</taxon>
        <taxon>Polychaeta</taxon>
        <taxon>Polychaeta incertae sedis</taxon>
        <taxon>Dinophilidae</taxon>
        <taxon>Dimorphilus</taxon>
    </lineage>
</organism>
<evidence type="ECO:0000256" key="6">
    <source>
        <dbReference type="ARBA" id="ARBA00023242"/>
    </source>
</evidence>
<evidence type="ECO:0000256" key="1">
    <source>
        <dbReference type="ARBA" id="ARBA00004123"/>
    </source>
</evidence>
<feature type="compositionally biased region" description="Gly residues" evidence="7">
    <location>
        <begin position="1"/>
        <end position="10"/>
    </location>
</feature>
<dbReference type="InterPro" id="IPR027397">
    <property type="entry name" value="Catenin-bd_sf"/>
</dbReference>
<dbReference type="GO" id="GO:0000981">
    <property type="term" value="F:DNA-binding transcription factor activity, RNA polymerase II-specific"/>
    <property type="evidence" value="ECO:0007669"/>
    <property type="project" value="TreeGrafter"/>
</dbReference>
<dbReference type="EMBL" id="CAJFCJ010000019">
    <property type="protein sequence ID" value="CAD5123783.1"/>
    <property type="molecule type" value="Genomic_DNA"/>
</dbReference>
<dbReference type="Proteomes" id="UP000549394">
    <property type="component" value="Unassembled WGS sequence"/>
</dbReference>
<evidence type="ECO:0000256" key="4">
    <source>
        <dbReference type="ARBA" id="ARBA00023159"/>
    </source>
</evidence>
<dbReference type="AlphaFoldDB" id="A0A7I8W7A6"/>
<accession>A0A7I8W7A6</accession>
<keyword evidence="6" id="KW-0539">Nucleus</keyword>
<dbReference type="GO" id="GO:0000978">
    <property type="term" value="F:RNA polymerase II cis-regulatory region sequence-specific DNA binding"/>
    <property type="evidence" value="ECO:0007669"/>
    <property type="project" value="TreeGrafter"/>
</dbReference>
<evidence type="ECO:0000256" key="5">
    <source>
        <dbReference type="ARBA" id="ARBA00023163"/>
    </source>
</evidence>
<dbReference type="Pfam" id="PF08347">
    <property type="entry name" value="CTNNB1_binding"/>
    <property type="match status" value="1"/>
</dbReference>
<proteinExistence type="predicted"/>
<feature type="region of interest" description="Disordered" evidence="7">
    <location>
        <begin position="1"/>
        <end position="71"/>
    </location>
</feature>
<evidence type="ECO:0000313" key="10">
    <source>
        <dbReference type="Proteomes" id="UP000549394"/>
    </source>
</evidence>
<comment type="caution">
    <text evidence="9">The sequence shown here is derived from an EMBL/GenBank/DDBJ whole genome shotgun (WGS) entry which is preliminary data.</text>
</comment>
<reference evidence="9 10" key="1">
    <citation type="submission" date="2020-08" db="EMBL/GenBank/DDBJ databases">
        <authorList>
            <person name="Hejnol A."/>
        </authorList>
    </citation>
    <scope>NUCLEOTIDE SEQUENCE [LARGE SCALE GENOMIC DNA]</scope>
</reference>
<evidence type="ECO:0000259" key="8">
    <source>
        <dbReference type="Pfam" id="PF08347"/>
    </source>
</evidence>
<dbReference type="InterPro" id="IPR024940">
    <property type="entry name" value="TCF/LEF"/>
</dbReference>
<dbReference type="PANTHER" id="PTHR10373:SF38">
    <property type="entry name" value="PROTEIN PANGOLIN, ISOFORM J"/>
    <property type="match status" value="1"/>
</dbReference>
<keyword evidence="3" id="KW-0238">DNA-binding</keyword>
<dbReference type="PANTHER" id="PTHR10373">
    <property type="entry name" value="TRANSCRIPTION FACTOR 7 FAMILY MEMBER"/>
    <property type="match status" value="1"/>
</dbReference>
<evidence type="ECO:0000313" key="9">
    <source>
        <dbReference type="EMBL" id="CAD5123783.1"/>
    </source>
</evidence>
<keyword evidence="5" id="KW-0804">Transcription</keyword>
<feature type="domain" description="CTNNB1 binding N-teminal" evidence="8">
    <location>
        <begin position="5"/>
        <end position="51"/>
    </location>
</feature>
<keyword evidence="10" id="KW-1185">Reference proteome</keyword>
<gene>
    <name evidence="9" type="ORF">DGYR_LOCUS11418</name>
</gene>
<sequence length="139" mass="14633">MPHVNGGGGDDLASTDEVKVYKDEGEDETRENLSEDKLGLVTETEEEKNADIGGNYEGKSQNASSDGSKNDAAINERLFGIAGFPLVTPYPPGYPPGLRQHLALSSTALSTRHTTPCRKADELTAAGNVGVTKGLSKAD</sequence>
<protein>
    <submittedName>
        <fullName evidence="9">DgyrCDS12092</fullName>
    </submittedName>
</protein>
<dbReference type="InterPro" id="IPR013558">
    <property type="entry name" value="CTNNB1-bd_N"/>
</dbReference>
<evidence type="ECO:0000256" key="3">
    <source>
        <dbReference type="ARBA" id="ARBA00023125"/>
    </source>
</evidence>
<dbReference type="Gene3D" id="4.10.900.10">
    <property type="entry name" value="TCF3-CBD (Catenin binding domain)"/>
    <property type="match status" value="1"/>
</dbReference>
<feature type="compositionally biased region" description="Polar residues" evidence="7">
    <location>
        <begin position="58"/>
        <end position="67"/>
    </location>
</feature>
<keyword evidence="2" id="KW-0805">Transcription regulation</keyword>
<dbReference type="GO" id="GO:0060070">
    <property type="term" value="P:canonical Wnt signaling pathway"/>
    <property type="evidence" value="ECO:0007669"/>
    <property type="project" value="TreeGrafter"/>
</dbReference>
<dbReference type="GO" id="GO:0000785">
    <property type="term" value="C:chromatin"/>
    <property type="evidence" value="ECO:0007669"/>
    <property type="project" value="TreeGrafter"/>
</dbReference>
<dbReference type="GO" id="GO:1990907">
    <property type="term" value="C:beta-catenin-TCF complex"/>
    <property type="evidence" value="ECO:0007669"/>
    <property type="project" value="TreeGrafter"/>
</dbReference>